<keyword evidence="7 13" id="KW-0418">Kinase</keyword>
<evidence type="ECO:0000256" key="4">
    <source>
        <dbReference type="ARBA" id="ARBA00022553"/>
    </source>
</evidence>
<dbReference type="SUPFAM" id="SSF47384">
    <property type="entry name" value="Homodimeric domain of signal transducing histidine kinase"/>
    <property type="match status" value="1"/>
</dbReference>
<dbReference type="Proteomes" id="UP001317822">
    <property type="component" value="Chromosome"/>
</dbReference>
<comment type="subcellular location">
    <subcellularLocation>
        <location evidence="2">Membrane</location>
        <topology evidence="2">Multi-pass membrane protein</topology>
    </subcellularLocation>
</comment>
<dbReference type="Pfam" id="PF02518">
    <property type="entry name" value="HATPase_c"/>
    <property type="match status" value="1"/>
</dbReference>
<dbReference type="SUPFAM" id="SSF55874">
    <property type="entry name" value="ATPase domain of HSP90 chaperone/DNA topoisomerase II/histidine kinase"/>
    <property type="match status" value="1"/>
</dbReference>
<protein>
    <recommendedName>
        <fullName evidence="3">histidine kinase</fullName>
        <ecNumber evidence="3">2.7.13.3</ecNumber>
    </recommendedName>
</protein>
<dbReference type="SMART" id="SM00387">
    <property type="entry name" value="HATPase_c"/>
    <property type="match status" value="1"/>
</dbReference>
<dbReference type="GO" id="GO:0016301">
    <property type="term" value="F:kinase activity"/>
    <property type="evidence" value="ECO:0007669"/>
    <property type="project" value="UniProtKB-KW"/>
</dbReference>
<evidence type="ECO:0000256" key="6">
    <source>
        <dbReference type="ARBA" id="ARBA00022692"/>
    </source>
</evidence>
<keyword evidence="6" id="KW-0812">Transmembrane</keyword>
<evidence type="ECO:0000256" key="8">
    <source>
        <dbReference type="ARBA" id="ARBA00022989"/>
    </source>
</evidence>
<evidence type="ECO:0000256" key="7">
    <source>
        <dbReference type="ARBA" id="ARBA00022777"/>
    </source>
</evidence>
<sequence>MALVVIATQTTLIVGWFLLWLVFSQHVSYDDVSAVNAQRRVAQSIRVGASGNLRIVPSEPLMAYGRGRPKFMYAAYVQGRLLEGSSPALAKAVSGRGPALPLPKGRIWLANGKLGYSDLYEIRGGGDFGAVVVTTGNRFGIDDVPTLLAELLSHAAKQLGPAIAVSIVAIPFAIRRALAPLRQAAAKAAKIRIETLDQRLSSTAVPPEIHPFVSAINQLLERLEREVGLVQVLVGNAAHELRTPVAILCARLDSLPYDQTTRELRSDAQRLSLMVDQLLAASCIHTQSSSLSRQVELVALLRELIADMAPLAGRGSRMLALEVDAPRVEVFGQPDGLRSAIANLIDNAIRAEPLGGTVLVTLAMDEAMANICVIDHGSGVDPADQEQVFEPFWRRDNHWKGTGLGLAIARRIAEVHAGTITVTETLGGGATFRLSVARHAPAVG</sequence>
<comment type="catalytic activity">
    <reaction evidence="1">
        <text>ATP + protein L-histidine = ADP + protein N-phospho-L-histidine.</text>
        <dbReference type="EC" id="2.7.13.3"/>
    </reaction>
</comment>
<evidence type="ECO:0000259" key="12">
    <source>
        <dbReference type="PROSITE" id="PS50885"/>
    </source>
</evidence>
<evidence type="ECO:0000313" key="13">
    <source>
        <dbReference type="EMBL" id="BDU18117.1"/>
    </source>
</evidence>
<dbReference type="CDD" id="cd00082">
    <property type="entry name" value="HisKA"/>
    <property type="match status" value="1"/>
</dbReference>
<keyword evidence="8" id="KW-1133">Transmembrane helix</keyword>
<keyword evidence="10" id="KW-0472">Membrane</keyword>
<dbReference type="InterPro" id="IPR003660">
    <property type="entry name" value="HAMP_dom"/>
</dbReference>
<dbReference type="Gene3D" id="1.10.287.130">
    <property type="match status" value="1"/>
</dbReference>
<keyword evidence="4" id="KW-0597">Phosphoprotein</keyword>
<accession>A0ABN6UQB6</accession>
<feature type="domain" description="HAMP" evidence="12">
    <location>
        <begin position="175"/>
        <end position="228"/>
    </location>
</feature>
<dbReference type="PRINTS" id="PR00344">
    <property type="entry name" value="BCTRLSENSOR"/>
</dbReference>
<reference evidence="13 14" key="1">
    <citation type="journal article" date="2023" name="Int. J. Syst. Evol. Microbiol.">
        <title>Physiological and genomic analyses of cobalamin (vitamin B12)-auxotrophy of Lysobacter auxotrophicus sp. nov., a methionine-auxotrophic chitinolytic bacterium isolated from chitin-treated soil.</title>
        <authorList>
            <person name="Saito A."/>
            <person name="Dohra H."/>
            <person name="Hamada M."/>
            <person name="Moriuchi R."/>
            <person name="Kotsuchibashi Y."/>
            <person name="Mori K."/>
        </authorList>
    </citation>
    <scope>NUCLEOTIDE SEQUENCE [LARGE SCALE GENOMIC DNA]</scope>
    <source>
        <strain evidence="13 14">5-21a</strain>
    </source>
</reference>
<dbReference type="InterPro" id="IPR036890">
    <property type="entry name" value="HATPase_C_sf"/>
</dbReference>
<evidence type="ECO:0000256" key="5">
    <source>
        <dbReference type="ARBA" id="ARBA00022679"/>
    </source>
</evidence>
<evidence type="ECO:0000256" key="9">
    <source>
        <dbReference type="ARBA" id="ARBA00023012"/>
    </source>
</evidence>
<dbReference type="PROSITE" id="PS50885">
    <property type="entry name" value="HAMP"/>
    <property type="match status" value="1"/>
</dbReference>
<name>A0ABN6UQB6_9GAMM</name>
<dbReference type="InterPro" id="IPR036097">
    <property type="entry name" value="HisK_dim/P_sf"/>
</dbReference>
<dbReference type="EMBL" id="AP027041">
    <property type="protein sequence ID" value="BDU18117.1"/>
    <property type="molecule type" value="Genomic_DNA"/>
</dbReference>
<evidence type="ECO:0000313" key="14">
    <source>
        <dbReference type="Proteomes" id="UP001317822"/>
    </source>
</evidence>
<keyword evidence="14" id="KW-1185">Reference proteome</keyword>
<feature type="domain" description="Histidine kinase" evidence="11">
    <location>
        <begin position="236"/>
        <end position="440"/>
    </location>
</feature>
<dbReference type="RefSeq" id="WP_281779994.1">
    <property type="nucleotide sequence ID" value="NZ_AP027041.1"/>
</dbReference>
<dbReference type="PANTHER" id="PTHR45436:SF15">
    <property type="entry name" value="SENSOR HISTIDINE KINASE CUSS"/>
    <property type="match status" value="1"/>
</dbReference>
<evidence type="ECO:0000256" key="1">
    <source>
        <dbReference type="ARBA" id="ARBA00000085"/>
    </source>
</evidence>
<dbReference type="InterPro" id="IPR003594">
    <property type="entry name" value="HATPase_dom"/>
</dbReference>
<dbReference type="InterPro" id="IPR050428">
    <property type="entry name" value="TCS_sensor_his_kinase"/>
</dbReference>
<evidence type="ECO:0000259" key="11">
    <source>
        <dbReference type="PROSITE" id="PS50109"/>
    </source>
</evidence>
<evidence type="ECO:0000256" key="2">
    <source>
        <dbReference type="ARBA" id="ARBA00004141"/>
    </source>
</evidence>
<evidence type="ECO:0000256" key="10">
    <source>
        <dbReference type="ARBA" id="ARBA00023136"/>
    </source>
</evidence>
<dbReference type="InterPro" id="IPR003661">
    <property type="entry name" value="HisK_dim/P_dom"/>
</dbReference>
<organism evidence="13 14">
    <name type="scientific">Lysobacter auxotrophicus</name>
    <dbReference type="NCBI Taxonomy" id="2992573"/>
    <lineage>
        <taxon>Bacteria</taxon>
        <taxon>Pseudomonadati</taxon>
        <taxon>Pseudomonadota</taxon>
        <taxon>Gammaproteobacteria</taxon>
        <taxon>Lysobacterales</taxon>
        <taxon>Lysobacteraceae</taxon>
        <taxon>Lysobacter</taxon>
    </lineage>
</organism>
<dbReference type="InterPro" id="IPR005467">
    <property type="entry name" value="His_kinase_dom"/>
</dbReference>
<proteinExistence type="predicted"/>
<dbReference type="Gene3D" id="3.30.565.10">
    <property type="entry name" value="Histidine kinase-like ATPase, C-terminal domain"/>
    <property type="match status" value="1"/>
</dbReference>
<dbReference type="EC" id="2.7.13.3" evidence="3"/>
<dbReference type="PANTHER" id="PTHR45436">
    <property type="entry name" value="SENSOR HISTIDINE KINASE YKOH"/>
    <property type="match status" value="1"/>
</dbReference>
<evidence type="ECO:0000256" key="3">
    <source>
        <dbReference type="ARBA" id="ARBA00012438"/>
    </source>
</evidence>
<gene>
    <name evidence="13" type="ORF">LA521A_33180</name>
</gene>
<dbReference type="SMART" id="SM00388">
    <property type="entry name" value="HisKA"/>
    <property type="match status" value="1"/>
</dbReference>
<dbReference type="InterPro" id="IPR004358">
    <property type="entry name" value="Sig_transdc_His_kin-like_C"/>
</dbReference>
<dbReference type="CDD" id="cd00075">
    <property type="entry name" value="HATPase"/>
    <property type="match status" value="1"/>
</dbReference>
<dbReference type="PROSITE" id="PS50109">
    <property type="entry name" value="HIS_KIN"/>
    <property type="match status" value="1"/>
</dbReference>
<keyword evidence="5" id="KW-0808">Transferase</keyword>
<keyword evidence="9" id="KW-0902">Two-component regulatory system</keyword>